<dbReference type="OrthoDB" id="9806532at2"/>
<dbReference type="Gene3D" id="3.30.70.1320">
    <property type="entry name" value="Multidrug efflux transporter AcrB pore domain like"/>
    <property type="match status" value="1"/>
</dbReference>
<evidence type="ECO:0000256" key="1">
    <source>
        <dbReference type="SAM" id="Phobius"/>
    </source>
</evidence>
<organism evidence="2 3">
    <name type="scientific">Sphingobium chlorophenolicum</name>
    <dbReference type="NCBI Taxonomy" id="46429"/>
    <lineage>
        <taxon>Bacteria</taxon>
        <taxon>Pseudomonadati</taxon>
        <taxon>Pseudomonadota</taxon>
        <taxon>Alphaproteobacteria</taxon>
        <taxon>Sphingomonadales</taxon>
        <taxon>Sphingomonadaceae</taxon>
        <taxon>Sphingobium</taxon>
    </lineage>
</organism>
<dbReference type="SUPFAM" id="SSF82714">
    <property type="entry name" value="Multidrug efflux transporter AcrB TolC docking domain, DN and DC subdomains"/>
    <property type="match status" value="2"/>
</dbReference>
<feature type="transmembrane region" description="Helical" evidence="1">
    <location>
        <begin position="881"/>
        <end position="903"/>
    </location>
</feature>
<dbReference type="SUPFAM" id="SSF82693">
    <property type="entry name" value="Multidrug efflux transporter AcrB pore domain, PN1, PN2, PC1 and PC2 subdomains"/>
    <property type="match status" value="3"/>
</dbReference>
<dbReference type="GO" id="GO:0005886">
    <property type="term" value="C:plasma membrane"/>
    <property type="evidence" value="ECO:0007669"/>
    <property type="project" value="TreeGrafter"/>
</dbReference>
<feature type="transmembrane region" description="Helical" evidence="1">
    <location>
        <begin position="909"/>
        <end position="932"/>
    </location>
</feature>
<feature type="transmembrane region" description="Helical" evidence="1">
    <location>
        <begin position="429"/>
        <end position="449"/>
    </location>
</feature>
<name>A0A081R9W9_SPHCR</name>
<feature type="transmembrane region" description="Helical" evidence="1">
    <location>
        <begin position="359"/>
        <end position="379"/>
    </location>
</feature>
<evidence type="ECO:0000313" key="2">
    <source>
        <dbReference type="EMBL" id="KEQ51992.1"/>
    </source>
</evidence>
<dbReference type="EMBL" id="JFHR01000057">
    <property type="protein sequence ID" value="KEQ51992.1"/>
    <property type="molecule type" value="Genomic_DNA"/>
</dbReference>
<feature type="transmembrane region" description="Helical" evidence="1">
    <location>
        <begin position="953"/>
        <end position="974"/>
    </location>
</feature>
<dbReference type="Gene3D" id="3.30.70.1430">
    <property type="entry name" value="Multidrug efflux transporter AcrB pore domain"/>
    <property type="match status" value="2"/>
</dbReference>
<feature type="transmembrane region" description="Helical" evidence="1">
    <location>
        <begin position="980"/>
        <end position="1009"/>
    </location>
</feature>
<dbReference type="Gene3D" id="1.20.1640.10">
    <property type="entry name" value="Multidrug efflux transporter AcrB transmembrane domain"/>
    <property type="match status" value="2"/>
</dbReference>
<dbReference type="PANTHER" id="PTHR32063:SF24">
    <property type="entry name" value="CATION EFFLUX SYSTEM (ACRB_ACRD_ACRF FAMILY)"/>
    <property type="match status" value="1"/>
</dbReference>
<reference evidence="2 3" key="1">
    <citation type="submission" date="2014-02" db="EMBL/GenBank/DDBJ databases">
        <title>Whole genome sequence of Sphingobium chlorophenolicum NBRC 16172.</title>
        <authorList>
            <person name="Gan H.M."/>
            <person name="Gan H.Y."/>
            <person name="Chew T.H."/>
            <person name="Savka M.A."/>
        </authorList>
    </citation>
    <scope>NUCLEOTIDE SEQUENCE [LARGE SCALE GENOMIC DNA]</scope>
    <source>
        <strain evidence="2 3">NBRC 16172</strain>
    </source>
</reference>
<dbReference type="RefSeq" id="WP_037455567.1">
    <property type="nucleotide sequence ID" value="NZ_JFHR01000057.1"/>
</dbReference>
<feature type="transmembrane region" description="Helical" evidence="1">
    <location>
        <begin position="333"/>
        <end position="352"/>
    </location>
</feature>
<dbReference type="PANTHER" id="PTHR32063">
    <property type="match status" value="1"/>
</dbReference>
<feature type="transmembrane region" description="Helical" evidence="1">
    <location>
        <begin position="525"/>
        <end position="548"/>
    </location>
</feature>
<dbReference type="PATRIC" id="fig|46429.4.peg.3730"/>
<keyword evidence="1" id="KW-0472">Membrane</keyword>
<feature type="transmembrane region" description="Helical" evidence="1">
    <location>
        <begin position="461"/>
        <end position="484"/>
    </location>
</feature>
<dbReference type="eggNOG" id="COG0841">
    <property type="taxonomic scope" value="Bacteria"/>
</dbReference>
<dbReference type="InterPro" id="IPR001036">
    <property type="entry name" value="Acrflvin-R"/>
</dbReference>
<sequence length="1016" mass="108424">MGFNPAAFLIRRSRLTLVLVGFALAIGIASWFSVARSEDPQFPVPGMSIRIAMPGATPADLEQLVIKPVEDMLYGIDDLKDVKANATDGAATIQVEFDWSSNAERKYDEVVREVTALRPRLPNGVTRLDVIRARTSETVIFQAALVSDRLPMRRLEKFADDIREDIARIPGVRRAEYWGAPSSEVRVSLDLGRLAELRLPASLVVDALGRASDEAPVGSVNAGQRRLIVRTGGAFHSLDDVRRVPVLSRDGTVARVGDLAQVEWASREAEHVTRFDGRRALLLTATAKDGVDVGLLTQAIQTKLARFERMVPGGVKLEYGFFQAQNVERRLNGLFQDFLLALAIVAITLLPLGLRAAGVVMFAIPLSLLTGLAILQALGFGLDQLSISGFVLSLGLLVDDSVVVVENITRRQRSGEDRVTAAIEGSRQILLAVAGCTACLLLAFLPLLALPEASGAFIRSLPVSVIATVAASFVIALTIIPFVASRVLPVHEDKEGNRILRMIEGGIHRFYAPLLHRALDRPGRAIAILGALCLLIAPLMAAIGTSLFPPADTPQFLIRVELPRGASLPATEKVLGHVERRLAKAPEVDWFAANLGRGNPQIYYNIPQHDPDPAFAEVAVSLRDGQSAHSAPLLSDLRREFAAFPGARITVLGFVQGPPVTAPIEIRIAGEDLTTLSSLAKQAEAAMAKTPGIRDIDNPLRQDRADLTLGIDDAKAAVLGVQAGAARQAVRLALDGEVSGNLRDADGDDYPVRVRLPMADRNAVEVLDHIYVPSIGGQAVPLRALANPSLETGPARIERYDRERSVTLTAYVKAGHLTGTVTQAALDRVRQAVSLPAGYSIGLGGEAEEQASGNAGMMTAAIVAFLGILAVLVMEFGRFRLVAVVASIIPLGLLGAVAALWLTGHSLSFTAMIGLIALIGIEIKNSILLVDFTEQLRGEGIGMREAIERAGEMRFLPVLLTSVTAIGGLLPLALGGSGLYGPMAIAIIGGLIASTLLSRVATPVVYLLLARSGENL</sequence>
<dbReference type="Gene3D" id="3.30.70.1440">
    <property type="entry name" value="Multidrug efflux transporter AcrB pore domain"/>
    <property type="match status" value="1"/>
</dbReference>
<evidence type="ECO:0000313" key="3">
    <source>
        <dbReference type="Proteomes" id="UP000028411"/>
    </source>
</evidence>
<keyword evidence="1" id="KW-0812">Transmembrane</keyword>
<comment type="caution">
    <text evidence="2">The sequence shown here is derived from an EMBL/GenBank/DDBJ whole genome shotgun (WGS) entry which is preliminary data.</text>
</comment>
<feature type="transmembrane region" description="Helical" evidence="1">
    <location>
        <begin position="855"/>
        <end position="874"/>
    </location>
</feature>
<dbReference type="GO" id="GO:0042910">
    <property type="term" value="F:xenobiotic transmembrane transporter activity"/>
    <property type="evidence" value="ECO:0007669"/>
    <property type="project" value="TreeGrafter"/>
</dbReference>
<dbReference type="PRINTS" id="PR00702">
    <property type="entry name" value="ACRIFLAVINRP"/>
</dbReference>
<dbReference type="Proteomes" id="UP000028411">
    <property type="component" value="Unassembled WGS sequence"/>
</dbReference>
<accession>A0A081R9W9</accession>
<dbReference type="SUPFAM" id="SSF82866">
    <property type="entry name" value="Multidrug efflux transporter AcrB transmembrane domain"/>
    <property type="match status" value="2"/>
</dbReference>
<dbReference type="InterPro" id="IPR027463">
    <property type="entry name" value="AcrB_DN_DC_subdom"/>
</dbReference>
<gene>
    <name evidence="2" type="ORF">BV95_03743</name>
</gene>
<dbReference type="Gene3D" id="3.30.2090.10">
    <property type="entry name" value="Multidrug efflux transporter AcrB TolC docking domain, DN and DC subdomains"/>
    <property type="match status" value="2"/>
</dbReference>
<dbReference type="Pfam" id="PF00873">
    <property type="entry name" value="ACR_tran"/>
    <property type="match status" value="1"/>
</dbReference>
<feature type="transmembrane region" description="Helical" evidence="1">
    <location>
        <begin position="385"/>
        <end position="408"/>
    </location>
</feature>
<proteinExistence type="predicted"/>
<protein>
    <submittedName>
        <fullName evidence="2">ArcB-family membrane transport protein</fullName>
    </submittedName>
</protein>
<keyword evidence="1" id="KW-1133">Transmembrane helix</keyword>
<dbReference type="AlphaFoldDB" id="A0A081R9W9"/>